<dbReference type="PROSITE" id="PS00141">
    <property type="entry name" value="ASP_PROTEASE"/>
    <property type="match status" value="1"/>
</dbReference>
<reference evidence="8" key="2">
    <citation type="submission" date="2020-10" db="UniProtKB">
        <authorList>
            <consortium name="WormBaseParasite"/>
        </authorList>
    </citation>
    <scope>IDENTIFICATION</scope>
</reference>
<comment type="similarity">
    <text evidence="1 4">Belongs to the peptidase A1 family.</text>
</comment>
<dbReference type="CDD" id="cd05471">
    <property type="entry name" value="pepsin_like"/>
    <property type="match status" value="1"/>
</dbReference>
<dbReference type="PANTHER" id="PTHR47966:SF51">
    <property type="entry name" value="BETA-SITE APP-CLEAVING ENZYME, ISOFORM A-RELATED"/>
    <property type="match status" value="1"/>
</dbReference>
<evidence type="ECO:0000256" key="1">
    <source>
        <dbReference type="ARBA" id="ARBA00007447"/>
    </source>
</evidence>
<reference evidence="7" key="1">
    <citation type="journal article" date="2013" name="Genetics">
        <title>The draft genome and transcriptome of Panagrellus redivivus are shaped by the harsh demands of a free-living lifestyle.</title>
        <authorList>
            <person name="Srinivasan J."/>
            <person name="Dillman A.R."/>
            <person name="Macchietto M.G."/>
            <person name="Heikkinen L."/>
            <person name="Lakso M."/>
            <person name="Fracchia K.M."/>
            <person name="Antoshechkin I."/>
            <person name="Mortazavi A."/>
            <person name="Wong G."/>
            <person name="Sternberg P.W."/>
        </authorList>
    </citation>
    <scope>NUCLEOTIDE SEQUENCE [LARGE SCALE GENOMIC DNA]</scope>
    <source>
        <strain evidence="7">MT8872</strain>
    </source>
</reference>
<dbReference type="SUPFAM" id="SSF50630">
    <property type="entry name" value="Acid proteases"/>
    <property type="match status" value="1"/>
</dbReference>
<keyword evidence="4" id="KW-0378">Hydrolase</keyword>
<feature type="active site" evidence="2">
    <location>
        <position position="251"/>
    </location>
</feature>
<dbReference type="GO" id="GO:0004190">
    <property type="term" value="F:aspartic-type endopeptidase activity"/>
    <property type="evidence" value="ECO:0007669"/>
    <property type="project" value="UniProtKB-KW"/>
</dbReference>
<keyword evidence="4" id="KW-0645">Protease</keyword>
<dbReference type="InterPro" id="IPR001969">
    <property type="entry name" value="Aspartic_peptidase_AS"/>
</dbReference>
<keyword evidence="3" id="KW-1015">Disulfide bond</keyword>
<keyword evidence="7" id="KW-1185">Reference proteome</keyword>
<dbReference type="InterPro" id="IPR001461">
    <property type="entry name" value="Aspartic_peptidase_A1"/>
</dbReference>
<protein>
    <submittedName>
        <fullName evidence="8">Peptidase A1 domain-containing protein</fullName>
    </submittedName>
</protein>
<evidence type="ECO:0000259" key="6">
    <source>
        <dbReference type="PROSITE" id="PS51767"/>
    </source>
</evidence>
<dbReference type="InterPro" id="IPR034164">
    <property type="entry name" value="Pepsin-like_dom"/>
</dbReference>
<feature type="domain" description="Peptidase A1" evidence="6">
    <location>
        <begin position="53"/>
        <end position="347"/>
    </location>
</feature>
<feature type="chain" id="PRO_5028989777" evidence="5">
    <location>
        <begin position="16"/>
        <end position="355"/>
    </location>
</feature>
<feature type="active site" evidence="2">
    <location>
        <position position="71"/>
    </location>
</feature>
<dbReference type="WBParaSite" id="Pan_g3123.t1">
    <property type="protein sequence ID" value="Pan_g3123.t1"/>
    <property type="gene ID" value="Pan_g3123"/>
</dbReference>
<evidence type="ECO:0000256" key="3">
    <source>
        <dbReference type="PIRSR" id="PIRSR601461-2"/>
    </source>
</evidence>
<feature type="signal peptide" evidence="5">
    <location>
        <begin position="1"/>
        <end position="15"/>
    </location>
</feature>
<dbReference type="Gene3D" id="2.40.70.10">
    <property type="entry name" value="Acid Proteases"/>
    <property type="match status" value="2"/>
</dbReference>
<dbReference type="Proteomes" id="UP000492821">
    <property type="component" value="Unassembled WGS sequence"/>
</dbReference>
<dbReference type="Pfam" id="PF00026">
    <property type="entry name" value="Asp"/>
    <property type="match status" value="1"/>
</dbReference>
<dbReference type="InterPro" id="IPR033121">
    <property type="entry name" value="PEPTIDASE_A1"/>
</dbReference>
<keyword evidence="5" id="KW-0732">Signal</keyword>
<dbReference type="PANTHER" id="PTHR47966">
    <property type="entry name" value="BETA-SITE APP-CLEAVING ENZYME, ISOFORM A-RELATED"/>
    <property type="match status" value="1"/>
</dbReference>
<evidence type="ECO:0000256" key="4">
    <source>
        <dbReference type="RuleBase" id="RU000454"/>
    </source>
</evidence>
<evidence type="ECO:0000313" key="8">
    <source>
        <dbReference type="WBParaSite" id="Pan_g3123.t1"/>
    </source>
</evidence>
<dbReference type="InterPro" id="IPR021109">
    <property type="entry name" value="Peptidase_aspartic_dom_sf"/>
</dbReference>
<evidence type="ECO:0000256" key="5">
    <source>
        <dbReference type="SAM" id="SignalP"/>
    </source>
</evidence>
<dbReference type="AlphaFoldDB" id="A0A7E4VT56"/>
<proteinExistence type="inferred from homology"/>
<dbReference type="PROSITE" id="PS51767">
    <property type="entry name" value="PEPTIDASE_A1"/>
    <property type="match status" value="1"/>
</dbReference>
<sequence length="355" mass="38121">MLLFVILVFPLLVNANKVHVRKNKSAKGYVSPSLTNVVSNSEILDPASNGMLYRGNVTIGTPPQVLETDFDTGSFVFWAMDSTCRGRDCADVPSFYRSASSTYRPLGLMTILSYGSGAAEVEIGRDTLSFANVTIPSMDIGLAIRTQDMRDVQSLFGLGPEQGVTEYGKTPLYTAYTAGAMSDPRFSILLYDAEDGSPGGDIYFGGVDSENCEATGPAISIGTSTYWTVDVTGVNFGSTALTAPSFNAIVDSGTSALYFPRVVVREISNSLGVFNGILPCSTTIPDLTLTIAGIQHTIAGKELLLETGTSYCYLNVFSSSDFYILGDPFMKNRCTIHNVVDKTIAFAQRKNKTSS</sequence>
<accession>A0A7E4VT56</accession>
<evidence type="ECO:0000313" key="7">
    <source>
        <dbReference type="Proteomes" id="UP000492821"/>
    </source>
</evidence>
<name>A0A7E4VT56_PANRE</name>
<keyword evidence="4" id="KW-0064">Aspartyl protease</keyword>
<dbReference type="GO" id="GO:0006508">
    <property type="term" value="P:proteolysis"/>
    <property type="evidence" value="ECO:0007669"/>
    <property type="project" value="UniProtKB-KW"/>
</dbReference>
<dbReference type="PRINTS" id="PR00792">
    <property type="entry name" value="PEPSIN"/>
</dbReference>
<feature type="disulfide bond" evidence="3">
    <location>
        <begin position="84"/>
        <end position="89"/>
    </location>
</feature>
<organism evidence="7 8">
    <name type="scientific">Panagrellus redivivus</name>
    <name type="common">Microworm</name>
    <dbReference type="NCBI Taxonomy" id="6233"/>
    <lineage>
        <taxon>Eukaryota</taxon>
        <taxon>Metazoa</taxon>
        <taxon>Ecdysozoa</taxon>
        <taxon>Nematoda</taxon>
        <taxon>Chromadorea</taxon>
        <taxon>Rhabditida</taxon>
        <taxon>Tylenchina</taxon>
        <taxon>Panagrolaimomorpha</taxon>
        <taxon>Panagrolaimoidea</taxon>
        <taxon>Panagrolaimidae</taxon>
        <taxon>Panagrellus</taxon>
    </lineage>
</organism>
<evidence type="ECO:0000256" key="2">
    <source>
        <dbReference type="PIRSR" id="PIRSR601461-1"/>
    </source>
</evidence>